<dbReference type="OrthoDB" id="6380398at2759"/>
<evidence type="ECO:0000259" key="2">
    <source>
        <dbReference type="PROSITE" id="PS50240"/>
    </source>
</evidence>
<dbReference type="EMBL" id="CADEPI010000196">
    <property type="protein sequence ID" value="CAB3379850.1"/>
    <property type="molecule type" value="Genomic_DNA"/>
</dbReference>
<accession>A0A8S1DGB5</accession>
<dbReference type="GO" id="GO:0004252">
    <property type="term" value="F:serine-type endopeptidase activity"/>
    <property type="evidence" value="ECO:0007669"/>
    <property type="project" value="InterPro"/>
</dbReference>
<dbReference type="SUPFAM" id="SSF50494">
    <property type="entry name" value="Trypsin-like serine proteases"/>
    <property type="match status" value="1"/>
</dbReference>
<feature type="domain" description="Peptidase S1" evidence="2">
    <location>
        <begin position="12"/>
        <end position="249"/>
    </location>
</feature>
<dbReference type="PANTHER" id="PTHR24260">
    <property type="match status" value="1"/>
</dbReference>
<dbReference type="PROSITE" id="PS00134">
    <property type="entry name" value="TRYPSIN_HIS"/>
    <property type="match status" value="1"/>
</dbReference>
<name>A0A8S1DGB5_9INSE</name>
<keyword evidence="1" id="KW-0732">Signal</keyword>
<dbReference type="InterPro" id="IPR018114">
    <property type="entry name" value="TRYPSIN_HIS"/>
</dbReference>
<evidence type="ECO:0000313" key="4">
    <source>
        <dbReference type="Proteomes" id="UP000494165"/>
    </source>
</evidence>
<dbReference type="SMART" id="SM00020">
    <property type="entry name" value="Tryp_SPc"/>
    <property type="match status" value="1"/>
</dbReference>
<dbReference type="CDD" id="cd00190">
    <property type="entry name" value="Tryp_SPc"/>
    <property type="match status" value="1"/>
</dbReference>
<organism evidence="3 4">
    <name type="scientific">Cloeon dipterum</name>
    <dbReference type="NCBI Taxonomy" id="197152"/>
    <lineage>
        <taxon>Eukaryota</taxon>
        <taxon>Metazoa</taxon>
        <taxon>Ecdysozoa</taxon>
        <taxon>Arthropoda</taxon>
        <taxon>Hexapoda</taxon>
        <taxon>Insecta</taxon>
        <taxon>Pterygota</taxon>
        <taxon>Palaeoptera</taxon>
        <taxon>Ephemeroptera</taxon>
        <taxon>Pisciforma</taxon>
        <taxon>Baetidae</taxon>
        <taxon>Cloeon</taxon>
    </lineage>
</organism>
<dbReference type="InterPro" id="IPR043504">
    <property type="entry name" value="Peptidase_S1_PA_chymotrypsin"/>
</dbReference>
<dbReference type="InterPro" id="IPR001254">
    <property type="entry name" value="Trypsin_dom"/>
</dbReference>
<dbReference type="PANTHER" id="PTHR24260:SF136">
    <property type="entry name" value="GH08193P-RELATED"/>
    <property type="match status" value="1"/>
</dbReference>
<dbReference type="Proteomes" id="UP000494165">
    <property type="component" value="Unassembled WGS sequence"/>
</dbReference>
<sequence>MKTVIALCIILVVAAQAVDWRKIQSKRNAISRGLFQAVILINPGRQNSICGGSLIKNDKVLTAAHCCLGGTSFEIHLGTNNEKVVRSERTTVHEHYNQSSYANDICIIHLDEEVSGEGIATIRLPSRSRCSATFEKRKATVSGWGLTSKNETTMKVELMHADVIIMHSDFCRKIYEQFTAETLCAASSSIECFGDFAGQLTITESDGVETQVGIASHCPEPEEGGCGSRFLDVYTRITEYLGWIEKWAGILLCP</sequence>
<dbReference type="InterPro" id="IPR001314">
    <property type="entry name" value="Peptidase_S1A"/>
</dbReference>
<feature type="chain" id="PRO_5035943499" description="Peptidase S1 domain-containing protein" evidence="1">
    <location>
        <begin position="18"/>
        <end position="254"/>
    </location>
</feature>
<dbReference type="Pfam" id="PF00089">
    <property type="entry name" value="Trypsin"/>
    <property type="match status" value="1"/>
</dbReference>
<gene>
    <name evidence="3" type="ORF">CLODIP_2_CD00046</name>
</gene>
<evidence type="ECO:0000313" key="3">
    <source>
        <dbReference type="EMBL" id="CAB3379850.1"/>
    </source>
</evidence>
<dbReference type="PROSITE" id="PS50240">
    <property type="entry name" value="TRYPSIN_DOM"/>
    <property type="match status" value="1"/>
</dbReference>
<feature type="signal peptide" evidence="1">
    <location>
        <begin position="1"/>
        <end position="17"/>
    </location>
</feature>
<keyword evidence="4" id="KW-1185">Reference proteome</keyword>
<dbReference type="PRINTS" id="PR00722">
    <property type="entry name" value="CHYMOTRYPSIN"/>
</dbReference>
<dbReference type="InterPro" id="IPR051333">
    <property type="entry name" value="CLIP_Serine_Protease"/>
</dbReference>
<reference evidence="3 4" key="1">
    <citation type="submission" date="2020-04" db="EMBL/GenBank/DDBJ databases">
        <authorList>
            <person name="Alioto T."/>
            <person name="Alioto T."/>
            <person name="Gomez Garrido J."/>
        </authorList>
    </citation>
    <scope>NUCLEOTIDE SEQUENCE [LARGE SCALE GENOMIC DNA]</scope>
</reference>
<dbReference type="AlphaFoldDB" id="A0A8S1DGB5"/>
<protein>
    <recommendedName>
        <fullName evidence="2">Peptidase S1 domain-containing protein</fullName>
    </recommendedName>
</protein>
<proteinExistence type="predicted"/>
<dbReference type="GO" id="GO:0006508">
    <property type="term" value="P:proteolysis"/>
    <property type="evidence" value="ECO:0007669"/>
    <property type="project" value="InterPro"/>
</dbReference>
<dbReference type="Gene3D" id="2.40.10.10">
    <property type="entry name" value="Trypsin-like serine proteases"/>
    <property type="match status" value="1"/>
</dbReference>
<dbReference type="InterPro" id="IPR009003">
    <property type="entry name" value="Peptidase_S1_PA"/>
</dbReference>
<evidence type="ECO:0000256" key="1">
    <source>
        <dbReference type="SAM" id="SignalP"/>
    </source>
</evidence>
<comment type="caution">
    <text evidence="3">The sequence shown here is derived from an EMBL/GenBank/DDBJ whole genome shotgun (WGS) entry which is preliminary data.</text>
</comment>